<dbReference type="FunFam" id="1.10.3130.10:FF:000002">
    <property type="entry name" value="Serine acetyltransferase"/>
    <property type="match status" value="1"/>
</dbReference>
<dbReference type="Gene3D" id="1.10.3130.10">
    <property type="entry name" value="serine acetyltransferase, domain 1"/>
    <property type="match status" value="1"/>
</dbReference>
<dbReference type="InterPro" id="IPR042122">
    <property type="entry name" value="Ser_AcTrfase_N_sf"/>
</dbReference>
<dbReference type="Gene3D" id="2.160.10.10">
    <property type="entry name" value="Hexapeptide repeat proteins"/>
    <property type="match status" value="1"/>
</dbReference>
<dbReference type="Proteomes" id="UP000269774">
    <property type="component" value="Unassembled WGS sequence"/>
</dbReference>
<evidence type="ECO:0000256" key="7">
    <source>
        <dbReference type="ARBA" id="ARBA00022737"/>
    </source>
</evidence>
<dbReference type="OrthoDB" id="9801456at2"/>
<dbReference type="EMBL" id="RFFM01000001">
    <property type="protein sequence ID" value="RMH92534.1"/>
    <property type="molecule type" value="Genomic_DNA"/>
</dbReference>
<reference evidence="10 11" key="1">
    <citation type="submission" date="2018-10" db="EMBL/GenBank/DDBJ databases">
        <title>Pseudomonas zhaodongensis NEAU-ST5-21(T) genome.</title>
        <authorList>
            <person name="Peng J."/>
            <person name="Liu Z.-P."/>
        </authorList>
    </citation>
    <scope>NUCLEOTIDE SEQUENCE [LARGE SCALE GENOMIC DNA]</scope>
    <source>
        <strain evidence="10 11">NEAU-ST5-21</strain>
    </source>
</reference>
<dbReference type="SUPFAM" id="SSF51161">
    <property type="entry name" value="Trimeric LpxA-like enzymes"/>
    <property type="match status" value="1"/>
</dbReference>
<dbReference type="NCBIfam" id="NF041874">
    <property type="entry name" value="EPS_EpsC"/>
    <property type="match status" value="1"/>
</dbReference>
<name>A0A3M2I2V6_9GAMM</name>
<dbReference type="InterPro" id="IPR005881">
    <property type="entry name" value="Ser_O-AcTrfase"/>
</dbReference>
<accession>A0A3M2I2V6</accession>
<dbReference type="GO" id="GO:0006535">
    <property type="term" value="P:cysteine biosynthetic process from serine"/>
    <property type="evidence" value="ECO:0007669"/>
    <property type="project" value="InterPro"/>
</dbReference>
<dbReference type="EC" id="2.3.1.30" evidence="3"/>
<dbReference type="RefSeq" id="WP_122164477.1">
    <property type="nucleotide sequence ID" value="NZ_CP180504.1"/>
</dbReference>
<dbReference type="InterPro" id="IPR001451">
    <property type="entry name" value="Hexapep"/>
</dbReference>
<dbReference type="AlphaFoldDB" id="A0A3M2I2V6"/>
<dbReference type="GO" id="GO:0005737">
    <property type="term" value="C:cytoplasm"/>
    <property type="evidence" value="ECO:0007669"/>
    <property type="project" value="UniProtKB-SubCell"/>
</dbReference>
<keyword evidence="4" id="KW-0963">Cytoplasm</keyword>
<dbReference type="GO" id="GO:0009001">
    <property type="term" value="F:serine O-acetyltransferase activity"/>
    <property type="evidence" value="ECO:0007669"/>
    <property type="project" value="UniProtKB-EC"/>
</dbReference>
<keyword evidence="5" id="KW-0028">Amino-acid biosynthesis</keyword>
<protein>
    <recommendedName>
        <fullName evidence="3">serine O-acetyltransferase</fullName>
        <ecNumber evidence="3">2.3.1.30</ecNumber>
    </recommendedName>
</protein>
<evidence type="ECO:0000256" key="5">
    <source>
        <dbReference type="ARBA" id="ARBA00022605"/>
    </source>
</evidence>
<comment type="caution">
    <text evidence="10">The sequence shown here is derived from an EMBL/GenBank/DDBJ whole genome shotgun (WGS) entry which is preliminary data.</text>
</comment>
<keyword evidence="6 10" id="KW-0808">Transferase</keyword>
<keyword evidence="8 10" id="KW-0012">Acyltransferase</keyword>
<keyword evidence="7" id="KW-0677">Repeat</keyword>
<evidence type="ECO:0000256" key="2">
    <source>
        <dbReference type="ARBA" id="ARBA00007274"/>
    </source>
</evidence>
<comment type="similarity">
    <text evidence="2">Belongs to the transferase hexapeptide repeat family.</text>
</comment>
<comment type="subcellular location">
    <subcellularLocation>
        <location evidence="1">Cytoplasm</location>
    </subcellularLocation>
</comment>
<dbReference type="PANTHER" id="PTHR42811">
    <property type="entry name" value="SERINE ACETYLTRANSFERASE"/>
    <property type="match status" value="1"/>
</dbReference>
<dbReference type="FunFam" id="2.160.10.10:FF:000007">
    <property type="entry name" value="Serine acetyltransferase"/>
    <property type="match status" value="1"/>
</dbReference>
<comment type="catalytic activity">
    <reaction evidence="9">
        <text>L-serine + acetyl-CoA = O-acetyl-L-serine + CoA</text>
        <dbReference type="Rhea" id="RHEA:24560"/>
        <dbReference type="ChEBI" id="CHEBI:33384"/>
        <dbReference type="ChEBI" id="CHEBI:57287"/>
        <dbReference type="ChEBI" id="CHEBI:57288"/>
        <dbReference type="ChEBI" id="CHEBI:58340"/>
        <dbReference type="EC" id="2.3.1.30"/>
    </reaction>
</comment>
<evidence type="ECO:0000256" key="1">
    <source>
        <dbReference type="ARBA" id="ARBA00004496"/>
    </source>
</evidence>
<dbReference type="Pfam" id="PF00132">
    <property type="entry name" value="Hexapep"/>
    <property type="match status" value="1"/>
</dbReference>
<dbReference type="InterPro" id="IPR053376">
    <property type="entry name" value="Serine_acetyltransferase"/>
</dbReference>
<evidence type="ECO:0000256" key="4">
    <source>
        <dbReference type="ARBA" id="ARBA00022490"/>
    </source>
</evidence>
<evidence type="ECO:0000256" key="8">
    <source>
        <dbReference type="ARBA" id="ARBA00023315"/>
    </source>
</evidence>
<organism evidence="10 11">
    <name type="scientific">Stutzerimonas zhaodongensis</name>
    <dbReference type="NCBI Taxonomy" id="1176257"/>
    <lineage>
        <taxon>Bacteria</taxon>
        <taxon>Pseudomonadati</taxon>
        <taxon>Pseudomonadota</taxon>
        <taxon>Gammaproteobacteria</taxon>
        <taxon>Pseudomonadales</taxon>
        <taxon>Pseudomonadaceae</taxon>
        <taxon>Stutzerimonas</taxon>
    </lineage>
</organism>
<evidence type="ECO:0000313" key="10">
    <source>
        <dbReference type="EMBL" id="RMH92534.1"/>
    </source>
</evidence>
<dbReference type="InterPro" id="IPR045304">
    <property type="entry name" value="LbH_SAT"/>
</dbReference>
<evidence type="ECO:0000256" key="6">
    <source>
        <dbReference type="ARBA" id="ARBA00022679"/>
    </source>
</evidence>
<gene>
    <name evidence="10" type="primary">cysE</name>
    <name evidence="10" type="ORF">EA797_07485</name>
</gene>
<dbReference type="CDD" id="cd03354">
    <property type="entry name" value="LbH_SAT"/>
    <property type="match status" value="1"/>
</dbReference>
<keyword evidence="11" id="KW-1185">Reference proteome</keyword>
<evidence type="ECO:0000313" key="11">
    <source>
        <dbReference type="Proteomes" id="UP000269774"/>
    </source>
</evidence>
<sequence length="261" mass="28457">MFERMREDIQSVFHRDPAARNAFEVITCYPGLHAVWFHRVSHWLWVNDCKWLARMNSNLARWLTGIEIHPGAQIGRRFFIDHGMGIVIGETAQIGDDVTLYHGVTLGGTSWNKGKRHPTLEDGVIVGAGAKILGPFTVGASAKIGSNAVVTRAVPAGATAVGIPGRVIVKPDDEQEAKRKAIAEKIGFDAYGVTEDMPDPVARAIGQLLDHVQAVEERMEGMCQALTALGSDYCAKRMPELREEDFAEVKAAGDSSGPEVR</sequence>
<dbReference type="NCBIfam" id="TIGR01172">
    <property type="entry name" value="cysE"/>
    <property type="match status" value="1"/>
</dbReference>
<dbReference type="InterPro" id="IPR011004">
    <property type="entry name" value="Trimer_LpxA-like_sf"/>
</dbReference>
<evidence type="ECO:0000256" key="3">
    <source>
        <dbReference type="ARBA" id="ARBA00013266"/>
    </source>
</evidence>
<proteinExistence type="inferred from homology"/>
<evidence type="ECO:0000256" key="9">
    <source>
        <dbReference type="ARBA" id="ARBA00049486"/>
    </source>
</evidence>